<evidence type="ECO:0000313" key="1">
    <source>
        <dbReference type="EMBL" id="CAE20393.1"/>
    </source>
</evidence>
<dbReference type="Proteomes" id="UP000001423">
    <property type="component" value="Chromosome"/>
</dbReference>
<dbReference type="RefSeq" id="WP_011129597.1">
    <property type="nucleotide sequence ID" value="NC_005071.1"/>
</dbReference>
<proteinExistence type="predicted"/>
<dbReference type="EMBL" id="BX548175">
    <property type="protein sequence ID" value="CAE20393.1"/>
    <property type="molecule type" value="Genomic_DNA"/>
</dbReference>
<dbReference type="AlphaFoldDB" id="Q7V8V5"/>
<evidence type="ECO:0000313" key="2">
    <source>
        <dbReference type="Proteomes" id="UP000001423"/>
    </source>
</evidence>
<sequence>MCKPNHIAASQICLLLAVELQTFPNLFIFNLEDKSLLYESPFIAIIVVRSAGELAGSISPRENNQAVNLYKPKQAYFHNKSNDLASIKQRDKVLNAGNDEVICK</sequence>
<accession>Q7V8V5</accession>
<dbReference type="KEGG" id="pmt:PMT_0218"/>
<dbReference type="HOGENOM" id="CLU_2247658_0_0_3"/>
<keyword evidence="2" id="KW-1185">Reference proteome</keyword>
<reference evidence="1 2" key="1">
    <citation type="journal article" date="2003" name="Nature">
        <title>Genome divergence in two Prochlorococcus ecotypes reflects oceanic niche differentiation.</title>
        <authorList>
            <person name="Rocap G."/>
            <person name="Larimer F.W."/>
            <person name="Lamerdin J.E."/>
            <person name="Malfatti S."/>
            <person name="Chain P."/>
            <person name="Ahlgren N.A."/>
            <person name="Arellano A."/>
            <person name="Coleman M."/>
            <person name="Hauser L."/>
            <person name="Hess W.R."/>
            <person name="Johnson Z.I."/>
            <person name="Land M.L."/>
            <person name="Lindell D."/>
            <person name="Post A.F."/>
            <person name="Regala W."/>
            <person name="Shah M."/>
            <person name="Shaw S.L."/>
            <person name="Steglich C."/>
            <person name="Sullivan M.B."/>
            <person name="Ting C.S."/>
            <person name="Tolonen A."/>
            <person name="Webb E.A."/>
            <person name="Zinser E.R."/>
            <person name="Chisholm S.W."/>
        </authorList>
    </citation>
    <scope>NUCLEOTIDE SEQUENCE [LARGE SCALE GENOMIC DNA]</scope>
    <source>
        <strain evidence="2">MIT 9313</strain>
    </source>
</reference>
<name>Q7V8V5_PROMM</name>
<protein>
    <submittedName>
        <fullName evidence="1">Uncharacterized protein</fullName>
    </submittedName>
</protein>
<organism evidence="1 2">
    <name type="scientific">Prochlorococcus marinus (strain MIT 9313)</name>
    <dbReference type="NCBI Taxonomy" id="74547"/>
    <lineage>
        <taxon>Bacteria</taxon>
        <taxon>Bacillati</taxon>
        <taxon>Cyanobacteriota</taxon>
        <taxon>Cyanophyceae</taxon>
        <taxon>Synechococcales</taxon>
        <taxon>Prochlorococcaceae</taxon>
        <taxon>Prochlorococcus</taxon>
    </lineage>
</organism>
<gene>
    <name evidence="1" type="ordered locus">PMT_0218</name>
</gene>